<evidence type="ECO:0000313" key="4">
    <source>
        <dbReference type="EMBL" id="QEC50034.1"/>
    </source>
</evidence>
<protein>
    <submittedName>
        <fullName evidence="4">SpoIIE family protein phosphatase</fullName>
    </submittedName>
</protein>
<keyword evidence="1" id="KW-0378">Hydrolase</keyword>
<dbReference type="GO" id="GO:0016791">
    <property type="term" value="F:phosphatase activity"/>
    <property type="evidence" value="ECO:0007669"/>
    <property type="project" value="TreeGrafter"/>
</dbReference>
<dbReference type="Pfam" id="PF13185">
    <property type="entry name" value="GAF_2"/>
    <property type="match status" value="1"/>
</dbReference>
<evidence type="ECO:0000313" key="5">
    <source>
        <dbReference type="Proteomes" id="UP000321805"/>
    </source>
</evidence>
<name>A0A5B8UAM7_9ACTN</name>
<evidence type="ECO:0000256" key="1">
    <source>
        <dbReference type="ARBA" id="ARBA00022801"/>
    </source>
</evidence>
<dbReference type="SMART" id="SM00331">
    <property type="entry name" value="PP2C_SIG"/>
    <property type="match status" value="1"/>
</dbReference>
<dbReference type="PANTHER" id="PTHR43156">
    <property type="entry name" value="STAGE II SPORULATION PROTEIN E-RELATED"/>
    <property type="match status" value="1"/>
</dbReference>
<dbReference type="InterPro" id="IPR001932">
    <property type="entry name" value="PPM-type_phosphatase-like_dom"/>
</dbReference>
<evidence type="ECO:0000259" key="3">
    <source>
        <dbReference type="SMART" id="SM00331"/>
    </source>
</evidence>
<dbReference type="Gene3D" id="3.30.450.40">
    <property type="match status" value="1"/>
</dbReference>
<dbReference type="EMBL" id="CP042430">
    <property type="protein sequence ID" value="QEC50034.1"/>
    <property type="molecule type" value="Genomic_DNA"/>
</dbReference>
<dbReference type="InterPro" id="IPR003018">
    <property type="entry name" value="GAF"/>
</dbReference>
<dbReference type="AlphaFoldDB" id="A0A5B8UAM7"/>
<dbReference type="RefSeq" id="WP_146922398.1">
    <property type="nucleotide sequence ID" value="NZ_CP042430.1"/>
</dbReference>
<dbReference type="PANTHER" id="PTHR43156:SF2">
    <property type="entry name" value="STAGE II SPORULATION PROTEIN E"/>
    <property type="match status" value="1"/>
</dbReference>
<dbReference type="InterPro" id="IPR036457">
    <property type="entry name" value="PPM-type-like_dom_sf"/>
</dbReference>
<dbReference type="Proteomes" id="UP000321805">
    <property type="component" value="Chromosome"/>
</dbReference>
<evidence type="ECO:0000259" key="2">
    <source>
        <dbReference type="SMART" id="SM00065"/>
    </source>
</evidence>
<reference evidence="4 5" key="1">
    <citation type="journal article" date="2018" name="J. Microbiol.">
        <title>Baekduia soli gen. nov., sp. nov., a novel bacterium isolated from the soil of Baekdu Mountain and proposal of a novel family name, Baekduiaceae fam. nov.</title>
        <authorList>
            <person name="An D.S."/>
            <person name="Siddiqi M.Z."/>
            <person name="Kim K.H."/>
            <person name="Yu H.S."/>
            <person name="Im W.T."/>
        </authorList>
    </citation>
    <scope>NUCLEOTIDE SEQUENCE [LARGE SCALE GENOMIC DNA]</scope>
    <source>
        <strain evidence="4 5">BR7-21</strain>
    </source>
</reference>
<dbReference type="SUPFAM" id="SSF81606">
    <property type="entry name" value="PP2C-like"/>
    <property type="match status" value="1"/>
</dbReference>
<feature type="domain" description="PPM-type phosphatase" evidence="3">
    <location>
        <begin position="329"/>
        <end position="540"/>
    </location>
</feature>
<dbReference type="SUPFAM" id="SSF55781">
    <property type="entry name" value="GAF domain-like"/>
    <property type="match status" value="1"/>
</dbReference>
<feature type="domain" description="GAF" evidence="2">
    <location>
        <begin position="171"/>
        <end position="312"/>
    </location>
</feature>
<dbReference type="Gene3D" id="3.60.40.10">
    <property type="entry name" value="PPM-type phosphatase domain"/>
    <property type="match status" value="1"/>
</dbReference>
<organism evidence="4 5">
    <name type="scientific">Baekduia soli</name>
    <dbReference type="NCBI Taxonomy" id="496014"/>
    <lineage>
        <taxon>Bacteria</taxon>
        <taxon>Bacillati</taxon>
        <taxon>Actinomycetota</taxon>
        <taxon>Thermoleophilia</taxon>
        <taxon>Solirubrobacterales</taxon>
        <taxon>Baekduiaceae</taxon>
        <taxon>Baekduia</taxon>
    </lineage>
</organism>
<dbReference type="InterPro" id="IPR029016">
    <property type="entry name" value="GAF-like_dom_sf"/>
</dbReference>
<accession>A0A5B8UAM7</accession>
<dbReference type="SMART" id="SM00065">
    <property type="entry name" value="GAF"/>
    <property type="match status" value="1"/>
</dbReference>
<proteinExistence type="predicted"/>
<dbReference type="InterPro" id="IPR052016">
    <property type="entry name" value="Bact_Sigma-Reg"/>
</dbReference>
<gene>
    <name evidence="4" type="ORF">FSW04_22315</name>
</gene>
<keyword evidence="5" id="KW-1185">Reference proteome</keyword>
<dbReference type="OrthoDB" id="118142at2"/>
<dbReference type="Pfam" id="PF07228">
    <property type="entry name" value="SpoIIE"/>
    <property type="match status" value="1"/>
</dbReference>
<dbReference type="KEGG" id="bsol:FSW04_22315"/>
<sequence>MLHADEQQALADLLRTSRTLYAARVGASGAIEDANDALRLAAGRDLIGEPATVLAAEPQRPALAAHLAAAGPAWSTLTVGCWFGGPGAAEDRAVHVRRDGDAVVLVAEPDSVQRDELIEQVLRLNDDLIDSQRALGRRQREVDRAQAGALEAERRLRRLEAVVLAGFTSQSLDIALDRLLVLARDALGAQRAAVLLVDEPRRTLRVRAALDMDILGEVTPFGTGVSGSIAAAGRGMVFDDIAAAEGLAAEHRRFRGSLAGVPLRLEGEVIGVLHVSTTEVGHFGPQDLRLLEAVGARAALAIGHAQLREREQRIAETLQRSLLPQALPQAPGLSLCARYLPRGAEGGQVGGDFYDAVALPGGRLGLAIGDMAGKGLAAAAAMGQVRAALHAYALEDGAPGSVLDRLDRFVTAMDAMATATLVIVDGEGALAIASAGHPPAVLADAAGAHLLYGEVAPPLGTGVSGRGEQHARLPEDGRLLLYTDGLIERRGEGIDTGLEALRSVVSSAPPGLDALCDRVLAALAPDPGWPDDVALLAVRRSGRTGPPGPAFA</sequence>